<keyword evidence="3" id="KW-1185">Reference proteome</keyword>
<organism evidence="2 3">
    <name type="scientific">Salipaludibacillus aurantiacus</name>
    <dbReference type="NCBI Taxonomy" id="1601833"/>
    <lineage>
        <taxon>Bacteria</taxon>
        <taxon>Bacillati</taxon>
        <taxon>Bacillota</taxon>
        <taxon>Bacilli</taxon>
        <taxon>Bacillales</taxon>
        <taxon>Bacillaceae</taxon>
    </lineage>
</organism>
<dbReference type="Pfam" id="PF07090">
    <property type="entry name" value="GATase1_like"/>
    <property type="match status" value="1"/>
</dbReference>
<dbReference type="STRING" id="1601833.SAMN05518684_11411"/>
<dbReference type="EMBL" id="FOGT01000014">
    <property type="protein sequence ID" value="SES28015.1"/>
    <property type="molecule type" value="Genomic_DNA"/>
</dbReference>
<dbReference type="CDD" id="cd03143">
    <property type="entry name" value="A4_beta-galactosidase_middle_domain"/>
    <property type="match status" value="1"/>
</dbReference>
<accession>A0A1H9W281</accession>
<sequence length="250" mass="28326">MKILFCGESWVKHIIHTKGFDSFTNTEYEEGIHWFAEAMKSCGIEMEYIPGHLAPDHFPVSLDELEQYDAVFLSDIGSNSLLLSNKTFSKSELSVNRLDLIKEYVSRGGGFVMVGGYLTFQGIDAKGRYKDTAVEEILPITMLPYDDRHEAPEGIHIKIDKPDHPVFKGIQGDWPHFLGYNKLLSDADAETLAHHGDYAFISTKAFGKGRSLAFASDLAPHWGPPEFINWQYYNTFWINVVKWVAGEDIE</sequence>
<feature type="domain" description="Putative glutamine amidotransferase" evidence="1">
    <location>
        <begin position="2"/>
        <end position="244"/>
    </location>
</feature>
<dbReference type="PANTHER" id="PTHR37947">
    <property type="entry name" value="BLL2462 PROTEIN"/>
    <property type="match status" value="1"/>
</dbReference>
<reference evidence="3" key="1">
    <citation type="submission" date="2016-10" db="EMBL/GenBank/DDBJ databases">
        <authorList>
            <person name="Varghese N."/>
            <person name="Submissions S."/>
        </authorList>
    </citation>
    <scope>NUCLEOTIDE SEQUENCE [LARGE SCALE GENOMIC DNA]</scope>
    <source>
        <strain evidence="3">S9</strain>
    </source>
</reference>
<evidence type="ECO:0000313" key="2">
    <source>
        <dbReference type="EMBL" id="SES28015.1"/>
    </source>
</evidence>
<proteinExistence type="predicted"/>
<dbReference type="InterPro" id="IPR029062">
    <property type="entry name" value="Class_I_gatase-like"/>
</dbReference>
<dbReference type="PANTHER" id="PTHR37947:SF1">
    <property type="entry name" value="BLL2462 PROTEIN"/>
    <property type="match status" value="1"/>
</dbReference>
<protein>
    <submittedName>
        <fullName evidence="2">Uncharacterized membrane protein</fullName>
    </submittedName>
</protein>
<name>A0A1H9W281_9BACI</name>
<dbReference type="AlphaFoldDB" id="A0A1H9W281"/>
<gene>
    <name evidence="2" type="ORF">SAMN05518684_11411</name>
</gene>
<dbReference type="Proteomes" id="UP000198571">
    <property type="component" value="Unassembled WGS sequence"/>
</dbReference>
<dbReference type="OrthoDB" id="9781333at2"/>
<dbReference type="SUPFAM" id="SSF52317">
    <property type="entry name" value="Class I glutamine amidotransferase-like"/>
    <property type="match status" value="1"/>
</dbReference>
<dbReference type="InterPro" id="IPR010768">
    <property type="entry name" value="GATase1-like"/>
</dbReference>
<evidence type="ECO:0000313" key="3">
    <source>
        <dbReference type="Proteomes" id="UP000198571"/>
    </source>
</evidence>
<dbReference type="Gene3D" id="3.40.50.880">
    <property type="match status" value="1"/>
</dbReference>
<dbReference type="RefSeq" id="WP_093054105.1">
    <property type="nucleotide sequence ID" value="NZ_FOGT01000014.1"/>
</dbReference>
<evidence type="ECO:0000259" key="1">
    <source>
        <dbReference type="Pfam" id="PF07090"/>
    </source>
</evidence>